<evidence type="ECO:0000256" key="6">
    <source>
        <dbReference type="ARBA" id="ARBA00023242"/>
    </source>
</evidence>
<dbReference type="Proteomes" id="UP000887572">
    <property type="component" value="Unplaced"/>
</dbReference>
<keyword evidence="4 7" id="KW-0863">Zinc-finger</keyword>
<evidence type="ECO:0000256" key="1">
    <source>
        <dbReference type="ARBA" id="ARBA00004123"/>
    </source>
</evidence>
<dbReference type="PANTHER" id="PTHR16515:SF66">
    <property type="entry name" value="C2H2-TYPE DOMAIN-CONTAINING PROTEIN"/>
    <property type="match status" value="1"/>
</dbReference>
<evidence type="ECO:0000256" key="2">
    <source>
        <dbReference type="ARBA" id="ARBA00022723"/>
    </source>
</evidence>
<keyword evidence="2" id="KW-0479">Metal-binding</keyword>
<evidence type="ECO:0000256" key="7">
    <source>
        <dbReference type="PROSITE-ProRule" id="PRU00042"/>
    </source>
</evidence>
<dbReference type="GO" id="GO:0008270">
    <property type="term" value="F:zinc ion binding"/>
    <property type="evidence" value="ECO:0007669"/>
    <property type="project" value="UniProtKB-KW"/>
</dbReference>
<keyword evidence="3" id="KW-0677">Repeat</keyword>
<evidence type="ECO:0000313" key="10">
    <source>
        <dbReference type="Proteomes" id="UP000887572"/>
    </source>
</evidence>
<feature type="domain" description="C2H2-type" evidence="9">
    <location>
        <begin position="190"/>
        <end position="217"/>
    </location>
</feature>
<name>A0A914H3T8_GLORO</name>
<comment type="subcellular location">
    <subcellularLocation>
        <location evidence="1">Nucleus</location>
    </subcellularLocation>
</comment>
<dbReference type="AlphaFoldDB" id="A0A914H3T8"/>
<dbReference type="SMART" id="SM00355">
    <property type="entry name" value="ZnF_C2H2"/>
    <property type="match status" value="2"/>
</dbReference>
<feature type="domain" description="C2H2-type" evidence="9">
    <location>
        <begin position="218"/>
        <end position="241"/>
    </location>
</feature>
<dbReference type="SUPFAM" id="SSF57667">
    <property type="entry name" value="beta-beta-alpha zinc fingers"/>
    <property type="match status" value="1"/>
</dbReference>
<dbReference type="WBParaSite" id="Gr19_v10_g13.t1">
    <property type="protein sequence ID" value="Gr19_v10_g13.t1"/>
    <property type="gene ID" value="Gr19_v10_g13"/>
</dbReference>
<keyword evidence="10" id="KW-1185">Reference proteome</keyword>
<feature type="region of interest" description="Disordered" evidence="8">
    <location>
        <begin position="285"/>
        <end position="354"/>
    </location>
</feature>
<sequence>MSSANGLSNQFNHLLSSTLNAGFNPTNSSTNMPIQNLSTMSVPPPNVPSLLQLQLFDLLVKAQQMITAKGQVQQQQQQHYANIQQKCSPTTFESLRPSPNNNGMDHKNFWSTTSSDRSSPNCADQNGDNSSRRRRRAVANLDNTLDGLVAKRAEQMPMKRRYQSETEAIELPDDELETKRMEADPDVCTRMCSVCGYQGKWVSEMIRHKRVHTSDRPFKCKYCNRTSKWKADLIRHVAKTHGIRVVSKYSRSKAFELGKPGQQPKLMLSDDERDDNDVIVVVDSGTTAEGNDGSGTFSSANSESGGGNLVLDENNNNRRASSRSSTGSGTTGSSSNQRREKNSDSLNSMARKAQRLSTIVCRSQQVQHVSDTAHMSPNPSTPVPAKANAIVGRTLVAQPAAAAVPFLTGQQLQQFVGTTAAGADLPAGVHQPELPKVSASRPSSSLTLLQLLSNFPQMFNQFQNGGQHSSCGHMA</sequence>
<proteinExistence type="predicted"/>
<dbReference type="Gene3D" id="3.30.160.60">
    <property type="entry name" value="Classic Zinc Finger"/>
    <property type="match status" value="2"/>
</dbReference>
<feature type="region of interest" description="Disordered" evidence="8">
    <location>
        <begin position="90"/>
        <end position="135"/>
    </location>
</feature>
<dbReference type="PROSITE" id="PS50157">
    <property type="entry name" value="ZINC_FINGER_C2H2_2"/>
    <property type="match status" value="2"/>
</dbReference>
<keyword evidence="6" id="KW-0539">Nucleus</keyword>
<feature type="compositionally biased region" description="Polar residues" evidence="8">
    <location>
        <begin position="285"/>
        <end position="303"/>
    </location>
</feature>
<dbReference type="PANTHER" id="PTHR16515">
    <property type="entry name" value="PR DOMAIN ZINC FINGER PROTEIN"/>
    <property type="match status" value="1"/>
</dbReference>
<organism evidence="10 11">
    <name type="scientific">Globodera rostochiensis</name>
    <name type="common">Golden nematode worm</name>
    <name type="synonym">Heterodera rostochiensis</name>
    <dbReference type="NCBI Taxonomy" id="31243"/>
    <lineage>
        <taxon>Eukaryota</taxon>
        <taxon>Metazoa</taxon>
        <taxon>Ecdysozoa</taxon>
        <taxon>Nematoda</taxon>
        <taxon>Chromadorea</taxon>
        <taxon>Rhabditida</taxon>
        <taxon>Tylenchina</taxon>
        <taxon>Tylenchomorpha</taxon>
        <taxon>Tylenchoidea</taxon>
        <taxon>Heteroderidae</taxon>
        <taxon>Heteroderinae</taxon>
        <taxon>Globodera</taxon>
    </lineage>
</organism>
<evidence type="ECO:0000256" key="5">
    <source>
        <dbReference type="ARBA" id="ARBA00022833"/>
    </source>
</evidence>
<reference evidence="11" key="1">
    <citation type="submission" date="2022-11" db="UniProtKB">
        <authorList>
            <consortium name="WormBaseParasite"/>
        </authorList>
    </citation>
    <scope>IDENTIFICATION</scope>
</reference>
<evidence type="ECO:0000256" key="8">
    <source>
        <dbReference type="SAM" id="MobiDB-lite"/>
    </source>
</evidence>
<evidence type="ECO:0000313" key="11">
    <source>
        <dbReference type="WBParaSite" id="Gr19_v10_g13.t1"/>
    </source>
</evidence>
<dbReference type="InterPro" id="IPR013087">
    <property type="entry name" value="Znf_C2H2_type"/>
</dbReference>
<dbReference type="InterPro" id="IPR050331">
    <property type="entry name" value="Zinc_finger"/>
</dbReference>
<dbReference type="InterPro" id="IPR036236">
    <property type="entry name" value="Znf_C2H2_sf"/>
</dbReference>
<protein>
    <submittedName>
        <fullName evidence="11">C2H2-type domain-containing protein</fullName>
    </submittedName>
</protein>
<accession>A0A914H3T8</accession>
<evidence type="ECO:0000259" key="9">
    <source>
        <dbReference type="PROSITE" id="PS50157"/>
    </source>
</evidence>
<dbReference type="GO" id="GO:0010468">
    <property type="term" value="P:regulation of gene expression"/>
    <property type="evidence" value="ECO:0007669"/>
    <property type="project" value="TreeGrafter"/>
</dbReference>
<keyword evidence="5" id="KW-0862">Zinc</keyword>
<dbReference type="GO" id="GO:0005634">
    <property type="term" value="C:nucleus"/>
    <property type="evidence" value="ECO:0007669"/>
    <property type="project" value="UniProtKB-SubCell"/>
</dbReference>
<feature type="compositionally biased region" description="Polar residues" evidence="8">
    <location>
        <begin position="90"/>
        <end position="129"/>
    </location>
</feature>
<feature type="compositionally biased region" description="Low complexity" evidence="8">
    <location>
        <begin position="317"/>
        <end position="336"/>
    </location>
</feature>
<evidence type="ECO:0000256" key="3">
    <source>
        <dbReference type="ARBA" id="ARBA00022737"/>
    </source>
</evidence>
<evidence type="ECO:0000256" key="4">
    <source>
        <dbReference type="ARBA" id="ARBA00022771"/>
    </source>
</evidence>